<dbReference type="GO" id="GO:0000981">
    <property type="term" value="F:DNA-binding transcription factor activity, RNA polymerase II-specific"/>
    <property type="evidence" value="ECO:0007669"/>
    <property type="project" value="TreeGrafter"/>
</dbReference>
<keyword evidence="6 8" id="KW-0238">DNA-binding</keyword>
<organism evidence="12 13">
    <name type="scientific">Tetraodon nigroviridis</name>
    <name type="common">Spotted green pufferfish</name>
    <name type="synonym">Chelonodon nigroviridis</name>
    <dbReference type="NCBI Taxonomy" id="99883"/>
    <lineage>
        <taxon>Eukaryota</taxon>
        <taxon>Metazoa</taxon>
        <taxon>Chordata</taxon>
        <taxon>Craniata</taxon>
        <taxon>Vertebrata</taxon>
        <taxon>Euteleostomi</taxon>
        <taxon>Actinopterygii</taxon>
        <taxon>Neopterygii</taxon>
        <taxon>Teleostei</taxon>
        <taxon>Neoteleostei</taxon>
        <taxon>Acanthomorphata</taxon>
        <taxon>Eupercaria</taxon>
        <taxon>Tetraodontiformes</taxon>
        <taxon>Tetradontoidea</taxon>
        <taxon>Tetraodontidae</taxon>
        <taxon>Tetraodon</taxon>
    </lineage>
</organism>
<dbReference type="Gene3D" id="6.10.250.540">
    <property type="match status" value="1"/>
</dbReference>
<dbReference type="InterPro" id="IPR036388">
    <property type="entry name" value="WH-like_DNA-bd_sf"/>
</dbReference>
<keyword evidence="2" id="KW-0479">Metal-binding</keyword>
<name>H3CZF0_TETNG</name>
<evidence type="ECO:0000256" key="3">
    <source>
        <dbReference type="ARBA" id="ARBA00022771"/>
    </source>
</evidence>
<proteinExistence type="inferred from homology"/>
<dbReference type="SMART" id="SM01372">
    <property type="entry name" value="E2F_TDP"/>
    <property type="match status" value="1"/>
</dbReference>
<dbReference type="GO" id="GO:0090575">
    <property type="term" value="C:RNA polymerase II transcription regulator complex"/>
    <property type="evidence" value="ECO:0007669"/>
    <property type="project" value="TreeGrafter"/>
</dbReference>
<dbReference type="InterPro" id="IPR003316">
    <property type="entry name" value="E2F_WHTH_DNA-bd_dom"/>
</dbReference>
<dbReference type="PROSITE" id="PS50950">
    <property type="entry name" value="ZF_THAP"/>
    <property type="match status" value="1"/>
</dbReference>
<evidence type="ECO:0000256" key="2">
    <source>
        <dbReference type="ARBA" id="ARBA00022723"/>
    </source>
</evidence>
<reference evidence="12" key="2">
    <citation type="submission" date="2025-08" db="UniProtKB">
        <authorList>
            <consortium name="Ensembl"/>
        </authorList>
    </citation>
    <scope>IDENTIFICATION</scope>
</reference>
<dbReference type="GO" id="GO:0000978">
    <property type="term" value="F:RNA polymerase II cis-regulatory region sequence-specific DNA binding"/>
    <property type="evidence" value="ECO:0007669"/>
    <property type="project" value="InterPro"/>
</dbReference>
<dbReference type="Pfam" id="PF16421">
    <property type="entry name" value="E2F_CC-MB"/>
    <property type="match status" value="1"/>
</dbReference>
<comment type="subcellular location">
    <subcellularLocation>
        <location evidence="9">Nucleus</location>
    </subcellularLocation>
</comment>
<dbReference type="Gene3D" id="1.10.10.10">
    <property type="entry name" value="Winged helix-like DNA-binding domain superfamily/Winged helix DNA-binding domain"/>
    <property type="match status" value="1"/>
</dbReference>
<evidence type="ECO:0000259" key="11">
    <source>
        <dbReference type="PROSITE" id="PS50950"/>
    </source>
</evidence>
<dbReference type="CDD" id="cd14660">
    <property type="entry name" value="E2F_DD"/>
    <property type="match status" value="1"/>
</dbReference>
<dbReference type="InterPro" id="IPR015633">
    <property type="entry name" value="E2F"/>
</dbReference>
<dbReference type="InParanoid" id="H3CZF0"/>
<evidence type="ECO:0000256" key="6">
    <source>
        <dbReference type="ARBA" id="ARBA00023125"/>
    </source>
</evidence>
<feature type="domain" description="THAP-type" evidence="11">
    <location>
        <begin position="1"/>
        <end position="84"/>
    </location>
</feature>
<dbReference type="AlphaFoldDB" id="H3CZF0"/>
<reference evidence="12" key="3">
    <citation type="submission" date="2025-09" db="UniProtKB">
        <authorList>
            <consortium name="Ensembl"/>
        </authorList>
    </citation>
    <scope>IDENTIFICATION</scope>
</reference>
<dbReference type="STRING" id="99883.ENSTNIP00000013635"/>
<dbReference type="InterPro" id="IPR006612">
    <property type="entry name" value="THAP_Znf"/>
</dbReference>
<evidence type="ECO:0000256" key="1">
    <source>
        <dbReference type="ARBA" id="ARBA00010940"/>
    </source>
</evidence>
<dbReference type="SUPFAM" id="SSF46785">
    <property type="entry name" value="Winged helix' DNA-binding domain"/>
    <property type="match status" value="1"/>
</dbReference>
<dbReference type="SUPFAM" id="SSF57716">
    <property type="entry name" value="Glucocorticoid receptor-like (DNA-binding domain)"/>
    <property type="match status" value="1"/>
</dbReference>
<sequence>MVKCVVSGCPNRLVSGENRSIFNRPPKRFFQFPKDPARVKVWLAALRETQQHDPAEPHFICEDHFLPEDISRNQVSSEAIPIMPPCVDGGLGMMGPWGGVAEEEDDPWTMDADEEGEEEVGRPAGEAPPSGQRQSTRRHSCSVNKASAVSAWASFFGALTPPSGDCASPHGFTACNTRRRHRGRCRFGKRLRRFLELMLASPDHLVDVRRLMAGTESSTDRMDDITGVLEDIRLIEKQSAHRFKWIGKSHISSFLWKNQQEFQAEMEKLKLVESVLDGLIKSCSQQLFEVTDNLDSTLAYVSLADISRLKDFQQQTVMVVKAPEETKLEVPAPREDSIQVHLKAEQGPILVLTCDIGGGEETYGCFLALEESRIKTAELHTEAPRCAVQSA</sequence>
<evidence type="ECO:0000256" key="10">
    <source>
        <dbReference type="SAM" id="MobiDB-lite"/>
    </source>
</evidence>
<evidence type="ECO:0000256" key="7">
    <source>
        <dbReference type="ARBA" id="ARBA00023163"/>
    </source>
</evidence>
<dbReference type="GO" id="GO:0008270">
    <property type="term" value="F:zinc ion binding"/>
    <property type="evidence" value="ECO:0007669"/>
    <property type="project" value="UniProtKB-KW"/>
</dbReference>
<dbReference type="PANTHER" id="PTHR12081:SF19">
    <property type="entry name" value="TRANSCRIPTION FACTOR E2F6"/>
    <property type="match status" value="1"/>
</dbReference>
<evidence type="ECO:0000256" key="4">
    <source>
        <dbReference type="ARBA" id="ARBA00022833"/>
    </source>
</evidence>
<dbReference type="GO" id="GO:0046983">
    <property type="term" value="F:protein dimerization activity"/>
    <property type="evidence" value="ECO:0007669"/>
    <property type="project" value="InterPro"/>
</dbReference>
<keyword evidence="9" id="KW-0539">Nucleus</keyword>
<dbReference type="SUPFAM" id="SSF144074">
    <property type="entry name" value="E2F-DP heterodimerization region"/>
    <property type="match status" value="1"/>
</dbReference>
<evidence type="ECO:0000256" key="8">
    <source>
        <dbReference type="PROSITE-ProRule" id="PRU00309"/>
    </source>
</evidence>
<dbReference type="InterPro" id="IPR037241">
    <property type="entry name" value="E2F-DP_heterodim"/>
</dbReference>
<accession>H3CZF0</accession>
<evidence type="ECO:0000256" key="9">
    <source>
        <dbReference type="RuleBase" id="RU003796"/>
    </source>
</evidence>
<keyword evidence="3 8" id="KW-0863">Zinc-finger</keyword>
<dbReference type="OMA" id="FKWIGKS"/>
<dbReference type="Proteomes" id="UP000007303">
    <property type="component" value="Unassembled WGS sequence"/>
</dbReference>
<evidence type="ECO:0000313" key="12">
    <source>
        <dbReference type="Ensembl" id="ENSTNIP00000013635.1"/>
    </source>
</evidence>
<dbReference type="InterPro" id="IPR036390">
    <property type="entry name" value="WH_DNA-bd_sf"/>
</dbReference>
<dbReference type="Pfam" id="PF02319">
    <property type="entry name" value="WHD_E2F_TDP"/>
    <property type="match status" value="1"/>
</dbReference>
<dbReference type="FunCoup" id="H3CZF0">
    <property type="interactions" value="312"/>
</dbReference>
<evidence type="ECO:0000313" key="13">
    <source>
        <dbReference type="Proteomes" id="UP000007303"/>
    </source>
</evidence>
<dbReference type="GeneTree" id="ENSGT00940000155734"/>
<reference evidence="13" key="1">
    <citation type="journal article" date="2004" name="Nature">
        <title>Genome duplication in the teleost fish Tetraodon nigroviridis reveals the early vertebrate proto-karyotype.</title>
        <authorList>
            <person name="Jaillon O."/>
            <person name="Aury J.-M."/>
            <person name="Brunet F."/>
            <person name="Petit J.-L."/>
            <person name="Stange-Thomann N."/>
            <person name="Mauceli E."/>
            <person name="Bouneau L."/>
            <person name="Fischer C."/>
            <person name="Ozouf-Costaz C."/>
            <person name="Bernot A."/>
            <person name="Nicaud S."/>
            <person name="Jaffe D."/>
            <person name="Fisher S."/>
            <person name="Lutfalla G."/>
            <person name="Dossat C."/>
            <person name="Segurens B."/>
            <person name="Dasilva C."/>
            <person name="Salanoubat M."/>
            <person name="Levy M."/>
            <person name="Boudet N."/>
            <person name="Castellano S."/>
            <person name="Anthouard V."/>
            <person name="Jubin C."/>
            <person name="Castelli V."/>
            <person name="Katinka M."/>
            <person name="Vacherie B."/>
            <person name="Biemont C."/>
            <person name="Skalli Z."/>
            <person name="Cattolico L."/>
            <person name="Poulain J."/>
            <person name="De Berardinis V."/>
            <person name="Cruaud C."/>
            <person name="Duprat S."/>
            <person name="Brottier P."/>
            <person name="Coutanceau J.-P."/>
            <person name="Gouzy J."/>
            <person name="Parra G."/>
            <person name="Lardier G."/>
            <person name="Chapple C."/>
            <person name="McKernan K.J."/>
            <person name="McEwan P."/>
            <person name="Bosak S."/>
            <person name="Kellis M."/>
            <person name="Volff J.-N."/>
            <person name="Guigo R."/>
            <person name="Zody M.C."/>
            <person name="Mesirov J."/>
            <person name="Lindblad-Toh K."/>
            <person name="Birren B."/>
            <person name="Nusbaum C."/>
            <person name="Kahn D."/>
            <person name="Robinson-Rechavi M."/>
            <person name="Laudet V."/>
            <person name="Schachter V."/>
            <person name="Quetier F."/>
            <person name="Saurin W."/>
            <person name="Scarpelli C."/>
            <person name="Wincker P."/>
            <person name="Lander E.S."/>
            <person name="Weissenbach J."/>
            <person name="Roest Crollius H."/>
        </authorList>
    </citation>
    <scope>NUCLEOTIDE SEQUENCE [LARGE SCALE GENOMIC DNA]</scope>
</reference>
<dbReference type="SMART" id="SM00980">
    <property type="entry name" value="THAP"/>
    <property type="match status" value="1"/>
</dbReference>
<feature type="region of interest" description="Disordered" evidence="10">
    <location>
        <begin position="111"/>
        <end position="140"/>
    </location>
</feature>
<keyword evidence="4" id="KW-0862">Zinc</keyword>
<dbReference type="PANTHER" id="PTHR12081">
    <property type="entry name" value="TRANSCRIPTION FACTOR E2F"/>
    <property type="match status" value="1"/>
</dbReference>
<protein>
    <recommendedName>
        <fullName evidence="11">THAP-type domain-containing protein</fullName>
    </recommendedName>
</protein>
<comment type="similarity">
    <text evidence="1 9">Belongs to the E2F/DP family.</text>
</comment>
<keyword evidence="13" id="KW-1185">Reference proteome</keyword>
<evidence type="ECO:0000256" key="5">
    <source>
        <dbReference type="ARBA" id="ARBA00023015"/>
    </source>
</evidence>
<dbReference type="InterPro" id="IPR032198">
    <property type="entry name" value="E2F_CC-MB"/>
</dbReference>
<keyword evidence="7 9" id="KW-0804">Transcription</keyword>
<dbReference type="Pfam" id="PF05485">
    <property type="entry name" value="THAP"/>
    <property type="match status" value="1"/>
</dbReference>
<dbReference type="SMART" id="SM00692">
    <property type="entry name" value="DM3"/>
    <property type="match status" value="1"/>
</dbReference>
<dbReference type="Ensembl" id="ENSTNIT00000013829.1">
    <property type="protein sequence ID" value="ENSTNIP00000013635.1"/>
    <property type="gene ID" value="ENSTNIG00000010717.1"/>
</dbReference>
<keyword evidence="5 9" id="KW-0805">Transcription regulation</keyword>
<dbReference type="HOGENOM" id="CLU_060979_0_0_1"/>